<protein>
    <submittedName>
        <fullName evidence="1">Uncharacterized protein</fullName>
    </submittedName>
</protein>
<gene>
    <name evidence="1" type="ORF">D5R40_08170</name>
</gene>
<comment type="caution">
    <text evidence="1">The sequence shown here is derived from an EMBL/GenBank/DDBJ whole genome shotgun (WGS) entry which is preliminary data.</text>
</comment>
<dbReference type="AlphaFoldDB" id="A0A3N6PGJ5"/>
<keyword evidence="2" id="KW-1185">Reference proteome</keyword>
<accession>A0A3N6PGJ5</accession>
<dbReference type="EMBL" id="RCBY01000032">
    <property type="protein sequence ID" value="RQH48213.1"/>
    <property type="molecule type" value="Genomic_DNA"/>
</dbReference>
<name>A0A3N6PGJ5_9CYAN</name>
<proteinExistence type="predicted"/>
<sequence length="119" mass="13594">MLINVPEPLITLQLLEDSDLPTYINAITTQKKLYANPTALNAQGQPPEMFLQGNAYDLNDVEELDYRTARVASGEKLVEYEYQAWRWFFDLEAYAVSFQFQADSVLWSALLTRTSFGSC</sequence>
<dbReference type="Proteomes" id="UP000269154">
    <property type="component" value="Unassembled WGS sequence"/>
</dbReference>
<evidence type="ECO:0000313" key="1">
    <source>
        <dbReference type="EMBL" id="RQH48213.1"/>
    </source>
</evidence>
<dbReference type="OrthoDB" id="9854361at2"/>
<organism evidence="1 2">
    <name type="scientific">Okeania hirsuta</name>
    <dbReference type="NCBI Taxonomy" id="1458930"/>
    <lineage>
        <taxon>Bacteria</taxon>
        <taxon>Bacillati</taxon>
        <taxon>Cyanobacteriota</taxon>
        <taxon>Cyanophyceae</taxon>
        <taxon>Oscillatoriophycideae</taxon>
        <taxon>Oscillatoriales</taxon>
        <taxon>Microcoleaceae</taxon>
        <taxon>Okeania</taxon>
    </lineage>
</organism>
<evidence type="ECO:0000313" key="2">
    <source>
        <dbReference type="Proteomes" id="UP000269154"/>
    </source>
</evidence>
<reference evidence="1 2" key="1">
    <citation type="journal article" date="2018" name="ACS Chem. Biol.">
        <title>Ketoreductase domain dysfunction expands chemodiversity: malyngamide biosynthesis in the cyanobacterium Okeania hirsuta.</title>
        <authorList>
            <person name="Moss N.A."/>
            <person name="Leao T."/>
            <person name="Rankin M."/>
            <person name="McCullough T.M."/>
            <person name="Qu P."/>
            <person name="Korobeynikov A."/>
            <person name="Smith J.L."/>
            <person name="Gerwick L."/>
            <person name="Gerwick W.H."/>
        </authorList>
    </citation>
    <scope>NUCLEOTIDE SEQUENCE [LARGE SCALE GENOMIC DNA]</scope>
    <source>
        <strain evidence="1 2">PAB10Feb10-1</strain>
    </source>
</reference>